<name>A0A1G6VXE3_9MICO</name>
<dbReference type="EMBL" id="FMYH01000008">
    <property type="protein sequence ID" value="SDD58093.1"/>
    <property type="molecule type" value="Genomic_DNA"/>
</dbReference>
<accession>A0A1G6VXE3</accession>
<dbReference type="InterPro" id="IPR042099">
    <property type="entry name" value="ANL_N_sf"/>
</dbReference>
<evidence type="ECO:0000313" key="2">
    <source>
        <dbReference type="Proteomes" id="UP000199039"/>
    </source>
</evidence>
<keyword evidence="2" id="KW-1185">Reference proteome</keyword>
<proteinExistence type="predicted"/>
<dbReference type="AlphaFoldDB" id="A0A1G6VXE3"/>
<dbReference type="OrthoDB" id="3396763at2"/>
<dbReference type="RefSeq" id="WP_093185905.1">
    <property type="nucleotide sequence ID" value="NZ_FMYH01000008.1"/>
</dbReference>
<evidence type="ECO:0000313" key="1">
    <source>
        <dbReference type="EMBL" id="SDD58093.1"/>
    </source>
</evidence>
<protein>
    <submittedName>
        <fullName evidence="1">TIGR03089 family protein</fullName>
    </submittedName>
</protein>
<sequence>MTSTIAQLLTLISRDGGQPRLTWYGTDGERIELSGAVLVNWVNKTTNLLVEEFDAEAGTSVATDLPPHWRTLVWALAVWRAGAELRLVDAGDGAALAGQPDVVLTDHPAAWAPPAGERSRTELVAVSLPALARRFDGDLPGGAVDAASAVMTYGDQLGYVPPADPGATALSGAGVALEVDHAALLGWGVEHAGGGAGTGERVLVRTSGAAGAVAGLLARALSVWASGGSVVVLGPETTVALDGDPARLGRLVETERVTVA</sequence>
<dbReference type="Gene3D" id="3.40.50.12780">
    <property type="entry name" value="N-terminal domain of ligase-like"/>
    <property type="match status" value="1"/>
</dbReference>
<dbReference type="STRING" id="1814289.SAMN05216410_3560"/>
<organism evidence="1 2">
    <name type="scientific">Sanguibacter gelidistatuariae</name>
    <dbReference type="NCBI Taxonomy" id="1814289"/>
    <lineage>
        <taxon>Bacteria</taxon>
        <taxon>Bacillati</taxon>
        <taxon>Actinomycetota</taxon>
        <taxon>Actinomycetes</taxon>
        <taxon>Micrococcales</taxon>
        <taxon>Sanguibacteraceae</taxon>
        <taxon>Sanguibacter</taxon>
    </lineage>
</organism>
<dbReference type="InterPro" id="IPR017523">
    <property type="entry name" value="Rv3268"/>
</dbReference>
<reference evidence="1 2" key="1">
    <citation type="submission" date="2016-09" db="EMBL/GenBank/DDBJ databases">
        <authorList>
            <person name="Capua I."/>
            <person name="De Benedictis P."/>
            <person name="Joannis T."/>
            <person name="Lombin L.H."/>
            <person name="Cattoli G."/>
        </authorList>
    </citation>
    <scope>NUCLEOTIDE SEQUENCE [LARGE SCALE GENOMIC DNA]</scope>
    <source>
        <strain evidence="1 2">ISLP-3</strain>
    </source>
</reference>
<gene>
    <name evidence="1" type="ORF">SAMN05216410_3560</name>
</gene>
<dbReference type="SUPFAM" id="SSF56801">
    <property type="entry name" value="Acetyl-CoA synthetase-like"/>
    <property type="match status" value="1"/>
</dbReference>
<dbReference type="Proteomes" id="UP000199039">
    <property type="component" value="Unassembled WGS sequence"/>
</dbReference>
<dbReference type="NCBIfam" id="TIGR03089">
    <property type="entry name" value="TIGR03089 family protein"/>
    <property type="match status" value="1"/>
</dbReference>